<reference evidence="3 4" key="1">
    <citation type="journal article" date="2016" name="Mol. Biol. Evol.">
        <title>Comparative Genomics of Early-Diverging Mushroom-Forming Fungi Provides Insights into the Origins of Lignocellulose Decay Capabilities.</title>
        <authorList>
            <person name="Nagy L.G."/>
            <person name="Riley R."/>
            <person name="Tritt A."/>
            <person name="Adam C."/>
            <person name="Daum C."/>
            <person name="Floudas D."/>
            <person name="Sun H."/>
            <person name="Yadav J.S."/>
            <person name="Pangilinan J."/>
            <person name="Larsson K.H."/>
            <person name="Matsuura K."/>
            <person name="Barry K."/>
            <person name="Labutti K."/>
            <person name="Kuo R."/>
            <person name="Ohm R.A."/>
            <person name="Bhattacharya S.S."/>
            <person name="Shirouzu T."/>
            <person name="Yoshinaga Y."/>
            <person name="Martin F.M."/>
            <person name="Grigoriev I.V."/>
            <person name="Hibbett D.S."/>
        </authorList>
    </citation>
    <scope>NUCLEOTIDE SEQUENCE [LARGE SCALE GENOMIC DNA]</scope>
    <source>
        <strain evidence="3 4">TUFC12733</strain>
    </source>
</reference>
<dbReference type="SUPFAM" id="SSF51197">
    <property type="entry name" value="Clavaminate synthase-like"/>
    <property type="match status" value="1"/>
</dbReference>
<name>A0A167PHA4_CALVF</name>
<feature type="region of interest" description="Disordered" evidence="2">
    <location>
        <begin position="466"/>
        <end position="485"/>
    </location>
</feature>
<gene>
    <name evidence="3" type="ORF">CALVIDRAFT_596408</name>
</gene>
<feature type="region of interest" description="Disordered" evidence="2">
    <location>
        <begin position="204"/>
        <end position="318"/>
    </location>
</feature>
<evidence type="ECO:0000256" key="1">
    <source>
        <dbReference type="SAM" id="Coils"/>
    </source>
</evidence>
<dbReference type="Proteomes" id="UP000076738">
    <property type="component" value="Unassembled WGS sequence"/>
</dbReference>
<evidence type="ECO:0000313" key="3">
    <source>
        <dbReference type="EMBL" id="KZO98787.1"/>
    </source>
</evidence>
<dbReference type="Gene3D" id="2.60.120.590">
    <property type="entry name" value="Alpha-ketoglutarate-dependent dioxygenase AlkB-like"/>
    <property type="match status" value="1"/>
</dbReference>
<proteinExistence type="predicted"/>
<dbReference type="AlphaFoldDB" id="A0A167PHA4"/>
<protein>
    <submittedName>
        <fullName evidence="3">Uncharacterized protein</fullName>
    </submittedName>
</protein>
<feature type="region of interest" description="Disordered" evidence="2">
    <location>
        <begin position="372"/>
        <end position="403"/>
    </location>
</feature>
<feature type="coiled-coil region" evidence="1">
    <location>
        <begin position="578"/>
        <end position="605"/>
    </location>
</feature>
<dbReference type="OrthoDB" id="2163491at2759"/>
<dbReference type="InterPro" id="IPR036987">
    <property type="entry name" value="SRA-YDG_sf"/>
</dbReference>
<dbReference type="STRING" id="1330018.A0A167PHA4"/>
<feature type="non-terminal residue" evidence="3">
    <location>
        <position position="1204"/>
    </location>
</feature>
<organism evidence="3 4">
    <name type="scientific">Calocera viscosa (strain TUFC12733)</name>
    <dbReference type="NCBI Taxonomy" id="1330018"/>
    <lineage>
        <taxon>Eukaryota</taxon>
        <taxon>Fungi</taxon>
        <taxon>Dikarya</taxon>
        <taxon>Basidiomycota</taxon>
        <taxon>Agaricomycotina</taxon>
        <taxon>Dacrymycetes</taxon>
        <taxon>Dacrymycetales</taxon>
        <taxon>Dacrymycetaceae</taxon>
        <taxon>Calocera</taxon>
    </lineage>
</organism>
<evidence type="ECO:0000313" key="4">
    <source>
        <dbReference type="Proteomes" id="UP000076738"/>
    </source>
</evidence>
<feature type="compositionally biased region" description="Polar residues" evidence="2">
    <location>
        <begin position="298"/>
        <end position="310"/>
    </location>
</feature>
<dbReference type="Gene3D" id="2.30.280.10">
    <property type="entry name" value="SRA-YDG"/>
    <property type="match status" value="1"/>
</dbReference>
<accession>A0A167PHA4</accession>
<evidence type="ECO:0000256" key="2">
    <source>
        <dbReference type="SAM" id="MobiDB-lite"/>
    </source>
</evidence>
<feature type="compositionally biased region" description="Polar residues" evidence="2">
    <location>
        <begin position="372"/>
        <end position="399"/>
    </location>
</feature>
<feature type="compositionally biased region" description="Low complexity" evidence="2">
    <location>
        <begin position="220"/>
        <end position="230"/>
    </location>
</feature>
<dbReference type="InterPro" id="IPR037151">
    <property type="entry name" value="AlkB-like_sf"/>
</dbReference>
<sequence>MGAMVSPDSWKTLHITPGHALADEFLVNKMSFQLNSKPLRDSTRAQPPEKGWLARMVNLLTPDTVLVPANESTNFATTWINENLYSDHATPTAKMFADQNRLQFLPAYVTVQWYLWWPNDKDEQLLLPNVQQAEIVLKTARKKSGYKPEVFLRGYLEFKSAAASKRNNLQNTNPPKVTRRVSVKTRALKQTILRGKASKASIVTAGTAKRRAAADKKATSRATKTTSLSAPITAKRGKRARDDNDASDEDSPPAKRTKGSAVVTSARRVIRPQASRALYPPDDTVVPGRNGAKGSDPTDVSMTDDNQADTVSPERRPRKRMNLIQKLLEQAWLKRRLRGNQLFQKFEAHLDQHVGNFADATFDWQRPLAAETGSSMPMTAPPDSSDNSSRQQGNKSSAMPDTRPLIEYRPPIWAFGRQAICESLPYFRSTESGCYFKGNIARGYLVDGFPSERDMWGSDGRVIVSHGGGKSRRDDDGNVELESDQKEDDARIRALINTMRHKAPIVLLVGRKSQLPPWRMECDYAVLGYYIIVNCWVEMESERRVNRFKFKFQWLPCQGEPWWLAGEHVPGGWSPTVNDRKELEAKRLQQAAKKQLSELAEVKQLSEAPVLTAPTIGEVPGTGIEPQLSGLVSFEDHDQNAVETHHTLIKRLGISKMEEIEEPTWLSLGAAEIFPSLPEEASLTPSTLGMTLAPSALEEANPAPSTLDSAPIPSAPEEGTLTASMLNAPLPRCTPEEATLTPSTLDLTLLPSPSDDDPFPSLTVDMVTEEILSDNKAGLRLPLILSDQPSMRDDSRPASTLSPSREACPVVDDVFAVQAKHDHDVSTVQRSRSANQRLLPAVNHDELCELFPPVDKGDTYVAQWFGYGPTYHCQACGLNSPAVYTIGDVCLNPDCRDAFWKVFTQLGYHCIPAHTRLEFHPDFLDCVPITGAWDLPDLAPPPPMSAEQLQRGMNTTRAGWRGWHCKDCGRLNQRRSFRGWSCRECGRTLIPGPARHDVGFLKNCVTRYGVAACQMDSECVVRGGQYLALGGRYLVTRYELADCGSTIYHLRPQVPVGVDDPADDLFHKLLREMQEHDLLHRFPAKHNLLRGESLSQHFLCNAGTHYKYITDTSTTPFEKCPPSMMEARKILYDAAQEVIQEDPMFNELLTVAYMDEQKMAVSRLQFVRTRLTASSQYHDDGEDGLGPVVASLSLGSPALMSFRA</sequence>
<keyword evidence="4" id="KW-1185">Reference proteome</keyword>
<dbReference type="EMBL" id="KV417274">
    <property type="protein sequence ID" value="KZO98787.1"/>
    <property type="molecule type" value="Genomic_DNA"/>
</dbReference>
<keyword evidence="1" id="KW-0175">Coiled coil</keyword>